<keyword evidence="1" id="KW-0175">Coiled coil</keyword>
<feature type="region of interest" description="Disordered" evidence="2">
    <location>
        <begin position="360"/>
        <end position="379"/>
    </location>
</feature>
<reference evidence="3" key="2">
    <citation type="submission" date="2022-01" db="EMBL/GenBank/DDBJ databases">
        <authorList>
            <person name="Yamashiro T."/>
            <person name="Shiraishi A."/>
            <person name="Satake H."/>
            <person name="Nakayama K."/>
        </authorList>
    </citation>
    <scope>NUCLEOTIDE SEQUENCE</scope>
</reference>
<feature type="region of interest" description="Disordered" evidence="2">
    <location>
        <begin position="890"/>
        <end position="915"/>
    </location>
</feature>
<feature type="compositionally biased region" description="Polar residues" evidence="2">
    <location>
        <begin position="999"/>
        <end position="1013"/>
    </location>
</feature>
<feature type="compositionally biased region" description="Basic and acidic residues" evidence="2">
    <location>
        <begin position="1300"/>
        <end position="1322"/>
    </location>
</feature>
<feature type="region of interest" description="Disordered" evidence="2">
    <location>
        <begin position="982"/>
        <end position="1015"/>
    </location>
</feature>
<feature type="coiled-coil region" evidence="1">
    <location>
        <begin position="202"/>
        <end position="236"/>
    </location>
</feature>
<feature type="region of interest" description="Disordered" evidence="2">
    <location>
        <begin position="565"/>
        <end position="585"/>
    </location>
</feature>
<feature type="compositionally biased region" description="Acidic residues" evidence="2">
    <location>
        <begin position="1275"/>
        <end position="1286"/>
    </location>
</feature>
<dbReference type="Proteomes" id="UP001151760">
    <property type="component" value="Unassembled WGS sequence"/>
</dbReference>
<proteinExistence type="predicted"/>
<gene>
    <name evidence="3" type="ORF">Tco_0704871</name>
</gene>
<feature type="compositionally biased region" description="Basic and acidic residues" evidence="2">
    <location>
        <begin position="982"/>
        <end position="995"/>
    </location>
</feature>
<comment type="caution">
    <text evidence="3">The sequence shown here is derived from an EMBL/GenBank/DDBJ whole genome shotgun (WGS) entry which is preliminary data.</text>
</comment>
<evidence type="ECO:0000256" key="2">
    <source>
        <dbReference type="SAM" id="MobiDB-lite"/>
    </source>
</evidence>
<protein>
    <submittedName>
        <fullName evidence="3">Uncharacterized protein</fullName>
    </submittedName>
</protein>
<name>A0ABQ4Y2Y2_9ASTR</name>
<feature type="region of interest" description="Disordered" evidence="2">
    <location>
        <begin position="1259"/>
        <end position="1322"/>
    </location>
</feature>
<dbReference type="EMBL" id="BQNB010010050">
    <property type="protein sequence ID" value="GJS72030.1"/>
    <property type="molecule type" value="Genomic_DNA"/>
</dbReference>
<evidence type="ECO:0000313" key="4">
    <source>
        <dbReference type="Proteomes" id="UP001151760"/>
    </source>
</evidence>
<reference evidence="3" key="1">
    <citation type="journal article" date="2022" name="Int. J. Mol. Sci.">
        <title>Draft Genome of Tanacetum Coccineum: Genomic Comparison of Closely Related Tanacetum-Family Plants.</title>
        <authorList>
            <person name="Yamashiro T."/>
            <person name="Shiraishi A."/>
            <person name="Nakayama K."/>
            <person name="Satake H."/>
        </authorList>
    </citation>
    <scope>NUCLEOTIDE SEQUENCE</scope>
</reference>
<keyword evidence="4" id="KW-1185">Reference proteome</keyword>
<organism evidence="3 4">
    <name type="scientific">Tanacetum coccineum</name>
    <dbReference type="NCBI Taxonomy" id="301880"/>
    <lineage>
        <taxon>Eukaryota</taxon>
        <taxon>Viridiplantae</taxon>
        <taxon>Streptophyta</taxon>
        <taxon>Embryophyta</taxon>
        <taxon>Tracheophyta</taxon>
        <taxon>Spermatophyta</taxon>
        <taxon>Magnoliopsida</taxon>
        <taxon>eudicotyledons</taxon>
        <taxon>Gunneridae</taxon>
        <taxon>Pentapetalae</taxon>
        <taxon>asterids</taxon>
        <taxon>campanulids</taxon>
        <taxon>Asterales</taxon>
        <taxon>Asteraceae</taxon>
        <taxon>Asteroideae</taxon>
        <taxon>Anthemideae</taxon>
        <taxon>Anthemidinae</taxon>
        <taxon>Tanacetum</taxon>
    </lineage>
</organism>
<evidence type="ECO:0000313" key="3">
    <source>
        <dbReference type="EMBL" id="GJS72030.1"/>
    </source>
</evidence>
<sequence>MKGKKVFITASLMKIKNYTTQAVDADIGPVNDEEPFAEVQLTALHNILANEQQHTEQSEPSYDTHLLETIDSNTTPTSTNMCHRGGEIDQDALLKTELLKTKDMVDKEIYNELSKRFLQLEKHCISLEIQIQQKEESFQSNKPCKNQEFPEFREFFVINDLKAQLLARTTLICNLKKQIKSVKETSNEAKVKNNIDVIETINIELEHSVAKLLAANEQLHKENEHLKQTYKELYDSIKKTRIQNKDNSESLISQINQKSVENADLKAQIQEKVFANAALNNELRKLKGNIVDSKFTKASILGKPPLQPSRNHLVVRQPNAFTSERPRISRPRFASQVDEKNDLSKTVTPHYLPKVRESAAAKPHQVNAPNYSRNSHKESYGSNDMVHAYFLENDRKMTQDKTRIPNHRDMASTIAHCTPNACTPKPRNIYRSSPVSKCSGGMSNGVPLVDHSRNSSFFLDSKEFSVENADLKAQISEKVFANAALNNELRKLKGNIVDSKFTKASILGKPPLQPSRNHLVVRQPNAFTSERPRISRPRFASQVDEKNDLSKTVTPHYLPKVRESAAAKPHQVTAPNYSRNSHKESYGSNDMVHAYFLENDRKMTQDKTRIPNHRDMASTIAHCTQCLCGGMSNGVPLVDHSRNSSFFLDSKEFVNSRAKVQSLKIRNNNPVEPKNHTHKPGRQIGIGQRIFKTVSLRWIPTGKVFIDSTTKVDSEPPNGSNDDITNPYECQSNSFISAGNCLTQVQEFKEFKSDEHASKDVCSHQFSGLVLHLDVVWTKQFKPRSSSKDCLYKPVQTSDSNVEYLRANLNIKGMSNSRRTSLSNVDYRLYPSLLRTVTDWKGKPSLRSTERSLLHDNIVPKPDLALELGKSISLNEAEEEDIAREVHATNARIVSGPDPEPMQEDQTGSNSGKLHVSLAGPNPEHMDDEFLATAYPKVHENLKLITDERVIEENPESHSGSMSSMKNLDDTYNFGDQFLYDKPTEDDQEKSKVIEESDSTIPDPSHQTVTSTPPVIAPFTDVSSTKPSSLVTPPPINTEATTITTSLPEITPFIALQLRVARLEQEMSEVKKTDHSADVLASIKSQVPTAVDKYLGTKLDDALLKILERHTADLIEKYSVLPGPESVKNQESEKSPKEIIRSYNNHPISPRDHSIHRTSAKNLIEKYSVLPGLESIQNHESEKSPKEIIRIKREQGEEKQDSTYSIRSTDKVDLEEFDLKSALFKHMNKNKSANRNPANYHLYHALMEALIADEDAMDKEVKDRVKNHKRKHDSDDDDEDDDDDEGPSAGSNQAIPSTGWDDHDTRDADVDSSMHRSDPESE</sequence>
<evidence type="ECO:0000256" key="1">
    <source>
        <dbReference type="SAM" id="Coils"/>
    </source>
</evidence>
<accession>A0ABQ4Y2Y2</accession>